<keyword evidence="1" id="KW-1133">Transmembrane helix</keyword>
<dbReference type="AlphaFoldDB" id="A0A0F9FV63"/>
<keyword evidence="1" id="KW-0472">Membrane</keyword>
<proteinExistence type="predicted"/>
<evidence type="ECO:0000256" key="1">
    <source>
        <dbReference type="SAM" id="Phobius"/>
    </source>
</evidence>
<evidence type="ECO:0000313" key="2">
    <source>
        <dbReference type="EMBL" id="KKL90294.1"/>
    </source>
</evidence>
<reference evidence="2" key="1">
    <citation type="journal article" date="2015" name="Nature">
        <title>Complex archaea that bridge the gap between prokaryotes and eukaryotes.</title>
        <authorList>
            <person name="Spang A."/>
            <person name="Saw J.H."/>
            <person name="Jorgensen S.L."/>
            <person name="Zaremba-Niedzwiedzka K."/>
            <person name="Martijn J."/>
            <person name="Lind A.E."/>
            <person name="van Eijk R."/>
            <person name="Schleper C."/>
            <person name="Guy L."/>
            <person name="Ettema T.J."/>
        </authorList>
    </citation>
    <scope>NUCLEOTIDE SEQUENCE</scope>
</reference>
<gene>
    <name evidence="2" type="ORF">LCGC14_1906170</name>
</gene>
<organism evidence="2">
    <name type="scientific">marine sediment metagenome</name>
    <dbReference type="NCBI Taxonomy" id="412755"/>
    <lineage>
        <taxon>unclassified sequences</taxon>
        <taxon>metagenomes</taxon>
        <taxon>ecological metagenomes</taxon>
    </lineage>
</organism>
<comment type="caution">
    <text evidence="2">The sequence shown here is derived from an EMBL/GenBank/DDBJ whole genome shotgun (WGS) entry which is preliminary data.</text>
</comment>
<feature type="transmembrane region" description="Helical" evidence="1">
    <location>
        <begin position="20"/>
        <end position="40"/>
    </location>
</feature>
<sequence>MPDSPESKFKVWFSSLSTTARLVASALIAFGAGIGTVAAIPSGWQSIKDMSPFVLQGQFQPIAEASCDSRLRQMHEYQQQTEISRDRAKLRRDKVATGVHNRYLREQQKRRAKLVKKCKRYRR</sequence>
<protein>
    <submittedName>
        <fullName evidence="2">Uncharacterized protein</fullName>
    </submittedName>
</protein>
<keyword evidence="1" id="KW-0812">Transmembrane</keyword>
<accession>A0A0F9FV63</accession>
<dbReference type="EMBL" id="LAZR01020048">
    <property type="protein sequence ID" value="KKL90294.1"/>
    <property type="molecule type" value="Genomic_DNA"/>
</dbReference>
<name>A0A0F9FV63_9ZZZZ</name>